<dbReference type="EMBL" id="LGIQ01000007">
    <property type="protein sequence ID" value="KNB72569.1"/>
    <property type="molecule type" value="Genomic_DNA"/>
</dbReference>
<dbReference type="Gene3D" id="3.20.170.30">
    <property type="match status" value="1"/>
</dbReference>
<keyword evidence="2" id="KW-0808">Transferase</keyword>
<dbReference type="SUPFAM" id="SSF56399">
    <property type="entry name" value="ADP-ribosylation"/>
    <property type="match status" value="1"/>
</dbReference>
<dbReference type="AlphaFoldDB" id="A0A0K9YV23"/>
<dbReference type="Gene3D" id="1.10.10.970">
    <property type="entry name" value="RNA 2'-phosphotransferase, Tpt1/KptA family, N-terminal domain"/>
    <property type="match status" value="1"/>
</dbReference>
<keyword evidence="4" id="KW-1185">Reference proteome</keyword>
<proteinExistence type="predicted"/>
<dbReference type="RefSeq" id="WP_049738621.1">
    <property type="nucleotide sequence ID" value="NZ_BJON01000015.1"/>
</dbReference>
<dbReference type="PATRIC" id="fig|54915.3.peg.1362"/>
<dbReference type="Proteomes" id="UP000036834">
    <property type="component" value="Unassembled WGS sequence"/>
</dbReference>
<dbReference type="Pfam" id="PF01885">
    <property type="entry name" value="PTS_2-RNA"/>
    <property type="match status" value="1"/>
</dbReference>
<dbReference type="Proteomes" id="UP000319578">
    <property type="component" value="Unassembled WGS sequence"/>
</dbReference>
<reference evidence="3" key="1">
    <citation type="submission" date="2015-07" db="EMBL/GenBank/DDBJ databases">
        <title>Genome sequencing project for genomic taxonomy and phylogenomics of Bacillus-like bacteria.</title>
        <authorList>
            <person name="Liu B."/>
            <person name="Wang J."/>
            <person name="Zhu Y."/>
            <person name="Liu G."/>
            <person name="Chen Q."/>
            <person name="Chen Z."/>
            <person name="Lan J."/>
            <person name="Che J."/>
            <person name="Ge C."/>
            <person name="Shi H."/>
            <person name="Pan Z."/>
            <person name="Liu X."/>
        </authorList>
    </citation>
    <scope>NUCLEOTIDE SEQUENCE [LARGE SCALE GENOMIC DNA]</scope>
    <source>
        <strain evidence="3">DSM 9887</strain>
    </source>
</reference>
<protein>
    <submittedName>
        <fullName evidence="2">RNA 2'-phosphotransferase</fullName>
    </submittedName>
</protein>
<dbReference type="InterPro" id="IPR042081">
    <property type="entry name" value="RNA_2'-PTrans_C"/>
</dbReference>
<dbReference type="InterPro" id="IPR042080">
    <property type="entry name" value="RNA_2'-PTrans_N"/>
</dbReference>
<reference evidence="2" key="2">
    <citation type="submission" date="2015-07" db="EMBL/GenBank/DDBJ databases">
        <title>MeaNS - Measles Nucleotide Surveillance Program.</title>
        <authorList>
            <person name="Tran T."/>
            <person name="Druce J."/>
        </authorList>
    </citation>
    <scope>NUCLEOTIDE SEQUENCE</scope>
    <source>
        <strain evidence="2">DSM 9887</strain>
    </source>
</reference>
<dbReference type="InterPro" id="IPR002745">
    <property type="entry name" value="Ptrans_KptA/Tpt1"/>
</dbReference>
<gene>
    <name evidence="1" type="primary">kptA_2</name>
    <name evidence="2" type="ORF">ADS79_11960</name>
    <name evidence="1" type="ORF">BRE01_41190</name>
</gene>
<reference evidence="1 4" key="3">
    <citation type="submission" date="2019-06" db="EMBL/GenBank/DDBJ databases">
        <title>Whole genome shotgun sequence of Brevibacillus reuszeri NBRC 15719.</title>
        <authorList>
            <person name="Hosoyama A."/>
            <person name="Uohara A."/>
            <person name="Ohji S."/>
            <person name="Ichikawa N."/>
        </authorList>
    </citation>
    <scope>NUCLEOTIDE SEQUENCE [LARGE SCALE GENOMIC DNA]</scope>
    <source>
        <strain evidence="1 4">NBRC 15719</strain>
    </source>
</reference>
<accession>A0A0K9YV23</accession>
<evidence type="ECO:0000313" key="4">
    <source>
        <dbReference type="Proteomes" id="UP000319578"/>
    </source>
</evidence>
<evidence type="ECO:0000313" key="2">
    <source>
        <dbReference type="EMBL" id="KNB72569.1"/>
    </source>
</evidence>
<dbReference type="STRING" id="54915.ADS79_11960"/>
<comment type="caution">
    <text evidence="2">The sequence shown here is derived from an EMBL/GenBank/DDBJ whole genome shotgun (WGS) entry which is preliminary data.</text>
</comment>
<dbReference type="EMBL" id="BJON01000015">
    <property type="protein sequence ID" value="GED70417.1"/>
    <property type="molecule type" value="Genomic_DNA"/>
</dbReference>
<evidence type="ECO:0000313" key="3">
    <source>
        <dbReference type="Proteomes" id="UP000036834"/>
    </source>
</evidence>
<name>A0A0K9YV23_9BACL</name>
<dbReference type="OrthoDB" id="4537997at2"/>
<organism evidence="2 3">
    <name type="scientific">Brevibacillus reuszeri</name>
    <dbReference type="NCBI Taxonomy" id="54915"/>
    <lineage>
        <taxon>Bacteria</taxon>
        <taxon>Bacillati</taxon>
        <taxon>Bacillota</taxon>
        <taxon>Bacilli</taxon>
        <taxon>Bacillales</taxon>
        <taxon>Paenibacillaceae</taxon>
        <taxon>Brevibacillus</taxon>
    </lineage>
</organism>
<evidence type="ECO:0000313" key="1">
    <source>
        <dbReference type="EMBL" id="GED70417.1"/>
    </source>
</evidence>
<dbReference type="GO" id="GO:0016740">
    <property type="term" value="F:transferase activity"/>
    <property type="evidence" value="ECO:0007669"/>
    <property type="project" value="UniProtKB-KW"/>
</dbReference>
<sequence>MTAHEEEMQLRKRLLSILRQNNEHVQLYFDTYGYTPVEPMLAYLRTLKGCALVSRSDLWQVVENDPGKQIEWDGGALIRATYGFLPTISRGRLTETSPPEVLYYGTHRKLIRQGLEAGLLPIASEFVQLAHSPKDIGMPVDALSLLIVKAREAYADGIPFFGISDRYFMCGAIPPAYVMPYAD</sequence>